<keyword evidence="8" id="KW-1185">Reference proteome</keyword>
<dbReference type="PANTHER" id="PTHR21433:SF0">
    <property type="entry name" value="TRANSMEMBRANE PROTEIN 120 HOMOLOG"/>
    <property type="match status" value="1"/>
</dbReference>
<feature type="transmembrane region" description="Helical" evidence="6">
    <location>
        <begin position="311"/>
        <end position="332"/>
    </location>
</feature>
<name>A0A7M5WZG6_9CNID</name>
<dbReference type="GeneID" id="136805639"/>
<evidence type="ECO:0000256" key="1">
    <source>
        <dbReference type="ARBA" id="ARBA00004141"/>
    </source>
</evidence>
<accession>A0A7M5WZG6</accession>
<proteinExistence type="inferred from homology"/>
<dbReference type="Pfam" id="PF07851">
    <property type="entry name" value="TMEM120A-B"/>
    <property type="match status" value="1"/>
</dbReference>
<dbReference type="Proteomes" id="UP000594262">
    <property type="component" value="Unplaced"/>
</dbReference>
<protein>
    <recommendedName>
        <fullName evidence="9">Transmembrane protein</fullName>
    </recommendedName>
</protein>
<evidence type="ECO:0008006" key="9">
    <source>
        <dbReference type="Google" id="ProtNLM"/>
    </source>
</evidence>
<dbReference type="GO" id="GO:0016020">
    <property type="term" value="C:membrane"/>
    <property type="evidence" value="ECO:0007669"/>
    <property type="project" value="UniProtKB-SubCell"/>
</dbReference>
<dbReference type="RefSeq" id="XP_066918317.1">
    <property type="nucleotide sequence ID" value="XM_067062216.1"/>
</dbReference>
<reference evidence="7" key="1">
    <citation type="submission" date="2021-01" db="UniProtKB">
        <authorList>
            <consortium name="EnsemblMetazoa"/>
        </authorList>
    </citation>
    <scope>IDENTIFICATION</scope>
</reference>
<feature type="transmembrane region" description="Helical" evidence="6">
    <location>
        <begin position="162"/>
        <end position="180"/>
    </location>
</feature>
<comment type="subcellular location">
    <subcellularLocation>
        <location evidence="1">Membrane</location>
        <topology evidence="1">Multi-pass membrane protein</topology>
    </subcellularLocation>
</comment>
<dbReference type="AlphaFoldDB" id="A0A7M5WZG6"/>
<dbReference type="PANTHER" id="PTHR21433">
    <property type="entry name" value="TRANSMEMBRANE PROTEIN INDUCED BY TUMOR NECROSIS FACTOR ALPHA"/>
    <property type="match status" value="1"/>
</dbReference>
<evidence type="ECO:0000256" key="3">
    <source>
        <dbReference type="ARBA" id="ARBA00022692"/>
    </source>
</evidence>
<evidence type="ECO:0000313" key="8">
    <source>
        <dbReference type="Proteomes" id="UP000594262"/>
    </source>
</evidence>
<evidence type="ECO:0000256" key="5">
    <source>
        <dbReference type="ARBA" id="ARBA00023136"/>
    </source>
</evidence>
<keyword evidence="4 6" id="KW-1133">Transmembrane helix</keyword>
<evidence type="ECO:0000256" key="6">
    <source>
        <dbReference type="SAM" id="Phobius"/>
    </source>
</evidence>
<organism evidence="7 8">
    <name type="scientific">Clytia hemisphaerica</name>
    <dbReference type="NCBI Taxonomy" id="252671"/>
    <lineage>
        <taxon>Eukaryota</taxon>
        <taxon>Metazoa</taxon>
        <taxon>Cnidaria</taxon>
        <taxon>Hydrozoa</taxon>
        <taxon>Hydroidolina</taxon>
        <taxon>Leptothecata</taxon>
        <taxon>Obeliida</taxon>
        <taxon>Clytiidae</taxon>
        <taxon>Clytia</taxon>
    </lineage>
</organism>
<evidence type="ECO:0000313" key="7">
    <source>
        <dbReference type="EnsemblMetazoa" id="CLYHEMP014867.1"/>
    </source>
</evidence>
<feature type="transmembrane region" description="Helical" evidence="6">
    <location>
        <begin position="277"/>
        <end position="299"/>
    </location>
</feature>
<sequence>MSASVRELDNMDEWIKEWDNFDEKLTSIKDNEYTKLMTLMQDYHRAQTSLKKQVDMQVKNMKAFAISLQRIGNQDKTGKNKEKLLELRKRMTNKSRVFDEFHQGLPKTAGWFLKACIGEINVSLFWDKQHYKEVYEKFKLKMMIIAMMIGIINLIIMPQARFFDAIFHGILVWYYSSLTLQEQILRANGSRIKGWYVTHHYLSILVSGFLLIWPKSVTYNLFRSQFYYFVIYLSFVQMLQYYYQQGMLYKLRALGHGKQMDLTGDGLRSSAMKGLGFLLPFLVVGYAFQVYNAITLYYLSYHPECHEWQVLASAVLFFFIACGNVWTLMIVLRQKMGGEVRLPCG</sequence>
<feature type="transmembrane region" description="Helical" evidence="6">
    <location>
        <begin position="138"/>
        <end position="156"/>
    </location>
</feature>
<keyword evidence="5 6" id="KW-0472">Membrane</keyword>
<keyword evidence="3 6" id="KW-0812">Transmembrane</keyword>
<dbReference type="EnsemblMetazoa" id="CLYHEMT014867.1">
    <property type="protein sequence ID" value="CLYHEMP014867.1"/>
    <property type="gene ID" value="CLYHEMG014867"/>
</dbReference>
<dbReference type="OrthoDB" id="2015098at2759"/>
<comment type="similarity">
    <text evidence="2">Belongs to the TMEM120 family.</text>
</comment>
<dbReference type="InterPro" id="IPR012926">
    <property type="entry name" value="TMEM120A/B"/>
</dbReference>
<evidence type="ECO:0000256" key="4">
    <source>
        <dbReference type="ARBA" id="ARBA00022989"/>
    </source>
</evidence>
<evidence type="ECO:0000256" key="2">
    <source>
        <dbReference type="ARBA" id="ARBA00009700"/>
    </source>
</evidence>
<feature type="transmembrane region" description="Helical" evidence="6">
    <location>
        <begin position="225"/>
        <end position="243"/>
    </location>
</feature>
<feature type="transmembrane region" description="Helical" evidence="6">
    <location>
        <begin position="192"/>
        <end position="213"/>
    </location>
</feature>